<evidence type="ECO:0000256" key="1">
    <source>
        <dbReference type="ARBA" id="ARBA00004651"/>
    </source>
</evidence>
<evidence type="ECO:0000313" key="8">
    <source>
        <dbReference type="EMBL" id="MFC5552289.1"/>
    </source>
</evidence>
<evidence type="ECO:0000256" key="3">
    <source>
        <dbReference type="ARBA" id="ARBA00022692"/>
    </source>
</evidence>
<reference evidence="9" key="1">
    <citation type="journal article" date="2019" name="Int. J. Syst. Evol. Microbiol.">
        <title>The Global Catalogue of Microorganisms (GCM) 10K type strain sequencing project: providing services to taxonomists for standard genome sequencing and annotation.</title>
        <authorList>
            <consortium name="The Broad Institute Genomics Platform"/>
            <consortium name="The Broad Institute Genome Sequencing Center for Infectious Disease"/>
            <person name="Wu L."/>
            <person name="Ma J."/>
        </authorList>
    </citation>
    <scope>NUCLEOTIDE SEQUENCE [LARGE SCALE GENOMIC DNA]</scope>
    <source>
        <strain evidence="9">CGMCC 4.5798</strain>
    </source>
</reference>
<dbReference type="Gene3D" id="1.20.81.30">
    <property type="entry name" value="Type II secretion system (T2SS), domain F"/>
    <property type="match status" value="1"/>
</dbReference>
<organism evidence="8 9">
    <name type="scientific">Massilia aerilata</name>
    <dbReference type="NCBI Taxonomy" id="453817"/>
    <lineage>
        <taxon>Bacteria</taxon>
        <taxon>Pseudomonadati</taxon>
        <taxon>Pseudomonadota</taxon>
        <taxon>Betaproteobacteria</taxon>
        <taxon>Burkholderiales</taxon>
        <taxon>Oxalobacteraceae</taxon>
        <taxon>Telluria group</taxon>
        <taxon>Massilia</taxon>
    </lineage>
</organism>
<keyword evidence="5 6" id="KW-0472">Membrane</keyword>
<evidence type="ECO:0000256" key="5">
    <source>
        <dbReference type="ARBA" id="ARBA00023136"/>
    </source>
</evidence>
<keyword evidence="9" id="KW-1185">Reference proteome</keyword>
<feature type="domain" description="Type II secretion system protein GspF" evidence="7">
    <location>
        <begin position="159"/>
        <end position="283"/>
    </location>
</feature>
<evidence type="ECO:0000256" key="4">
    <source>
        <dbReference type="ARBA" id="ARBA00022989"/>
    </source>
</evidence>
<dbReference type="Pfam" id="PF00482">
    <property type="entry name" value="T2SSF"/>
    <property type="match status" value="1"/>
</dbReference>
<feature type="transmembrane region" description="Helical" evidence="6">
    <location>
        <begin position="6"/>
        <end position="27"/>
    </location>
</feature>
<dbReference type="Proteomes" id="UP001596086">
    <property type="component" value="Unassembled WGS sequence"/>
</dbReference>
<name>A0ABW0S5N9_9BURK</name>
<dbReference type="EMBL" id="JBHSMZ010000026">
    <property type="protein sequence ID" value="MFC5552289.1"/>
    <property type="molecule type" value="Genomic_DNA"/>
</dbReference>
<evidence type="ECO:0000256" key="6">
    <source>
        <dbReference type="SAM" id="Phobius"/>
    </source>
</evidence>
<accession>A0ABW0S5N9</accession>
<evidence type="ECO:0000256" key="2">
    <source>
        <dbReference type="ARBA" id="ARBA00022475"/>
    </source>
</evidence>
<dbReference type="InterPro" id="IPR018076">
    <property type="entry name" value="T2SS_GspF_dom"/>
</dbReference>
<dbReference type="RefSeq" id="WP_379777601.1">
    <property type="nucleotide sequence ID" value="NZ_JBHSMZ010000026.1"/>
</dbReference>
<evidence type="ECO:0000313" key="9">
    <source>
        <dbReference type="Proteomes" id="UP001596086"/>
    </source>
</evidence>
<feature type="transmembrane region" description="Helical" evidence="6">
    <location>
        <begin position="268"/>
        <end position="290"/>
    </location>
</feature>
<evidence type="ECO:0000259" key="7">
    <source>
        <dbReference type="Pfam" id="PF00482"/>
    </source>
</evidence>
<feature type="transmembrane region" description="Helical" evidence="6">
    <location>
        <begin position="121"/>
        <end position="139"/>
    </location>
</feature>
<dbReference type="InterPro" id="IPR042094">
    <property type="entry name" value="T2SS_GspF_sf"/>
</dbReference>
<protein>
    <submittedName>
        <fullName evidence="8">Type II secretion system F family protein</fullName>
    </submittedName>
</protein>
<dbReference type="PANTHER" id="PTHR35007">
    <property type="entry name" value="INTEGRAL MEMBRANE PROTEIN-RELATED"/>
    <property type="match status" value="1"/>
</dbReference>
<proteinExistence type="predicted"/>
<keyword evidence="4 6" id="KW-1133">Transmembrane helix</keyword>
<sequence length="325" mass="36268">MDILFYAFVVFLFAAIILGIEGFYLWWVGAHGAAAQRVARRLQLMSGVAGRTGERISILKQRRFSRNDLADRLLHRAAFAHRIDQLLVQSGVKWSVGSFLTWSGAALLAGAFLVTRWPSPLALQAGVALLFAVVPLVLVRRARVRRLARIEEQLPEAADFIARALRAGHSFTNVLQIVGNELPEPLSGEFRIAREEINYGVPMSEALHNLAARIPLTDLRYLIIAILIQRETGGNLAEILGNISQIIRGRLKLAAQVRVLSAEGRMSAWVLGLLPFCVAGMLVLINPDYIRPLWTDPSGIRLLWYALAMIVFGVIWLRKIIRIRI</sequence>
<keyword evidence="3 6" id="KW-0812">Transmembrane</keyword>
<keyword evidence="2" id="KW-1003">Cell membrane</keyword>
<feature type="transmembrane region" description="Helical" evidence="6">
    <location>
        <begin position="302"/>
        <end position="321"/>
    </location>
</feature>
<dbReference type="PANTHER" id="PTHR35007:SF1">
    <property type="entry name" value="PILUS ASSEMBLY PROTEIN"/>
    <property type="match status" value="1"/>
</dbReference>
<gene>
    <name evidence="8" type="ORF">ACFPO9_27550</name>
</gene>
<comment type="subcellular location">
    <subcellularLocation>
        <location evidence="1">Cell membrane</location>
        <topology evidence="1">Multi-pass membrane protein</topology>
    </subcellularLocation>
</comment>
<feature type="transmembrane region" description="Helical" evidence="6">
    <location>
        <begin position="94"/>
        <end position="115"/>
    </location>
</feature>
<comment type="caution">
    <text evidence="8">The sequence shown here is derived from an EMBL/GenBank/DDBJ whole genome shotgun (WGS) entry which is preliminary data.</text>
</comment>